<evidence type="ECO:0000313" key="1">
    <source>
        <dbReference type="EMBL" id="AFZ22387.1"/>
    </source>
</evidence>
<keyword evidence="2" id="KW-1185">Reference proteome</keyword>
<sequence>MNQEDARLTYELALGRRVTDRSWYSTKRLLAKHQLELTPENLQFFAQIRTLIPRSAIGVSGILECYEKAEKIMQSHASLKGSEIVSILSGYGVKPHQTTISRWFSSIGGYRRDRSYPASALKVILTQAFIYKASFSPALPQGVNHG</sequence>
<evidence type="ECO:0000313" key="2">
    <source>
        <dbReference type="Proteomes" id="UP000010471"/>
    </source>
</evidence>
<name>K9WS53_9CYAN</name>
<dbReference type="HOGENOM" id="CLU_1830941_0_0_3"/>
<organism evidence="1 2">
    <name type="scientific">Allocoleopsis franciscana PCC 7113</name>
    <dbReference type="NCBI Taxonomy" id="1173027"/>
    <lineage>
        <taxon>Bacteria</taxon>
        <taxon>Bacillati</taxon>
        <taxon>Cyanobacteriota</taxon>
        <taxon>Cyanophyceae</taxon>
        <taxon>Coleofasciculales</taxon>
        <taxon>Coleofasciculaceae</taxon>
        <taxon>Allocoleopsis</taxon>
        <taxon>Allocoleopsis franciscana</taxon>
    </lineage>
</organism>
<protein>
    <submittedName>
        <fullName evidence="1">Uncharacterized protein</fullName>
    </submittedName>
</protein>
<dbReference type="EMBL" id="CP003638">
    <property type="protein sequence ID" value="AFZ22387.1"/>
    <property type="molecule type" value="Genomic_DNA"/>
</dbReference>
<dbReference type="AlphaFoldDB" id="K9WS53"/>
<reference evidence="1 2" key="1">
    <citation type="submission" date="2012-06" db="EMBL/GenBank/DDBJ databases">
        <title>Finished plasmid 8 of genome of Microcoleus sp. PCC 7113.</title>
        <authorList>
            <consortium name="US DOE Joint Genome Institute"/>
            <person name="Gugger M."/>
            <person name="Coursin T."/>
            <person name="Rippka R."/>
            <person name="Tandeau De Marsac N."/>
            <person name="Huntemann M."/>
            <person name="Wei C.-L."/>
            <person name="Han J."/>
            <person name="Detter J.C."/>
            <person name="Han C."/>
            <person name="Tapia R."/>
            <person name="Chen A."/>
            <person name="Kyrpides N."/>
            <person name="Mavromatis K."/>
            <person name="Markowitz V."/>
            <person name="Szeto E."/>
            <person name="Ivanova N."/>
            <person name="Pagani I."/>
            <person name="Pati A."/>
            <person name="Goodwin L."/>
            <person name="Nordberg H.P."/>
            <person name="Cantor M.N."/>
            <person name="Hua S.X."/>
            <person name="Woyke T."/>
            <person name="Kerfeld C.A."/>
        </authorList>
    </citation>
    <scope>NUCLEOTIDE SEQUENCE [LARGE SCALE GENOMIC DNA]</scope>
    <source>
        <strain evidence="1 2">PCC 7113</strain>
        <plasmid evidence="1 2">pMIC7113.08</plasmid>
    </source>
</reference>
<dbReference type="KEGG" id="mic:Mic7113_6830"/>
<gene>
    <name evidence="1" type="ORF">Mic7113_6830</name>
</gene>
<accession>K9WS53</accession>
<proteinExistence type="predicted"/>
<dbReference type="RefSeq" id="WP_015186377.1">
    <property type="nucleotide sequence ID" value="NC_019743.1"/>
</dbReference>
<dbReference type="Proteomes" id="UP000010471">
    <property type="component" value="Plasmid pMIC7113.08"/>
</dbReference>
<keyword evidence="1" id="KW-0614">Plasmid</keyword>
<dbReference type="OrthoDB" id="495925at2"/>
<geneLocation type="plasmid" evidence="1 2">
    <name>pMIC7113.08</name>
</geneLocation>